<proteinExistence type="predicted"/>
<sequence length="131" mass="15467">SEFFSIQNTNPSGFSLPIKYTYEGLLLVEADLWDIPVNTWPMLLSLTNMYCIEWLKLHYASKMWNMTCEKTVTTFLRWAFEINCTQLQEKCMSLIALISLNRILTEDFVFVCYHHPEVIKRIHVLALRNVE</sequence>
<dbReference type="Gene3D" id="3.30.710.10">
    <property type="entry name" value="Potassium Channel Kv1.1, Chain A"/>
    <property type="match status" value="1"/>
</dbReference>
<dbReference type="EMBL" id="AGNK02001658">
    <property type="status" value="NOT_ANNOTATED_CDS"/>
    <property type="molecule type" value="Genomic_DNA"/>
</dbReference>
<name>K3ZEL2_SETIT</name>
<organism evidence="2 3">
    <name type="scientific">Setaria italica</name>
    <name type="common">Foxtail millet</name>
    <name type="synonym">Panicum italicum</name>
    <dbReference type="NCBI Taxonomy" id="4555"/>
    <lineage>
        <taxon>Eukaryota</taxon>
        <taxon>Viridiplantae</taxon>
        <taxon>Streptophyta</taxon>
        <taxon>Embryophyta</taxon>
        <taxon>Tracheophyta</taxon>
        <taxon>Spermatophyta</taxon>
        <taxon>Magnoliopsida</taxon>
        <taxon>Liliopsida</taxon>
        <taxon>Poales</taxon>
        <taxon>Poaceae</taxon>
        <taxon>PACMAD clade</taxon>
        <taxon>Panicoideae</taxon>
        <taxon>Panicodae</taxon>
        <taxon>Paniceae</taxon>
        <taxon>Cenchrinae</taxon>
        <taxon>Setaria</taxon>
    </lineage>
</organism>
<dbReference type="EnsemblPlants" id="KQL15114">
    <property type="protein sequence ID" value="KQL15114"/>
    <property type="gene ID" value="SETIT_025007mg"/>
</dbReference>
<dbReference type="HOGENOM" id="CLU_159067_0_0_1"/>
<comment type="pathway">
    <text evidence="1">Protein modification; protein ubiquitination.</text>
</comment>
<evidence type="ECO:0000313" key="2">
    <source>
        <dbReference type="EnsemblPlants" id="KQL15114"/>
    </source>
</evidence>
<dbReference type="InterPro" id="IPR011333">
    <property type="entry name" value="SKP1/BTB/POZ_sf"/>
</dbReference>
<protein>
    <submittedName>
        <fullName evidence="2">Uncharacterized protein</fullName>
    </submittedName>
</protein>
<keyword evidence="3" id="KW-1185">Reference proteome</keyword>
<reference evidence="2" key="2">
    <citation type="submission" date="2018-08" db="UniProtKB">
        <authorList>
            <consortium name="EnsemblPlants"/>
        </authorList>
    </citation>
    <scope>IDENTIFICATION</scope>
    <source>
        <strain evidence="2">Yugu1</strain>
    </source>
</reference>
<dbReference type="AlphaFoldDB" id="K3ZEL2"/>
<dbReference type="InParanoid" id="K3ZEL2"/>
<reference evidence="3" key="1">
    <citation type="journal article" date="2012" name="Nat. Biotechnol.">
        <title>Reference genome sequence of the model plant Setaria.</title>
        <authorList>
            <person name="Bennetzen J.L."/>
            <person name="Schmutz J."/>
            <person name="Wang H."/>
            <person name="Percifield R."/>
            <person name="Hawkins J."/>
            <person name="Pontaroli A.C."/>
            <person name="Estep M."/>
            <person name="Feng L."/>
            <person name="Vaughn J.N."/>
            <person name="Grimwood J."/>
            <person name="Jenkins J."/>
            <person name="Barry K."/>
            <person name="Lindquist E."/>
            <person name="Hellsten U."/>
            <person name="Deshpande S."/>
            <person name="Wang X."/>
            <person name="Wu X."/>
            <person name="Mitros T."/>
            <person name="Triplett J."/>
            <person name="Yang X."/>
            <person name="Ye C.Y."/>
            <person name="Mauro-Herrera M."/>
            <person name="Wang L."/>
            <person name="Li P."/>
            <person name="Sharma M."/>
            <person name="Sharma R."/>
            <person name="Ronald P.C."/>
            <person name="Panaud O."/>
            <person name="Kellogg E.A."/>
            <person name="Brutnell T.P."/>
            <person name="Doust A.N."/>
            <person name="Tuskan G.A."/>
            <person name="Rokhsar D."/>
            <person name="Devos K.M."/>
        </authorList>
    </citation>
    <scope>NUCLEOTIDE SEQUENCE [LARGE SCALE GENOMIC DNA]</scope>
    <source>
        <strain evidence="3">cv. Yugu1</strain>
    </source>
</reference>
<accession>K3ZEL2</accession>
<evidence type="ECO:0000256" key="1">
    <source>
        <dbReference type="ARBA" id="ARBA00004906"/>
    </source>
</evidence>
<dbReference type="Gramene" id="KQL15114">
    <property type="protein sequence ID" value="KQL15114"/>
    <property type="gene ID" value="SETIT_025007mg"/>
</dbReference>
<dbReference type="Proteomes" id="UP000004995">
    <property type="component" value="Unassembled WGS sequence"/>
</dbReference>
<evidence type="ECO:0000313" key="3">
    <source>
        <dbReference type="Proteomes" id="UP000004995"/>
    </source>
</evidence>